<comment type="subunit">
    <text evidence="2 8">Monomer.</text>
</comment>
<keyword evidence="7 8" id="KW-0539">Nucleus</keyword>
<reference evidence="11" key="1">
    <citation type="journal article" date="2023" name="Genome Biol. Evol.">
        <title>First Whole Genome Sequence and Flow Cytometry Genome Size Data for the Lichen-Forming Fungus Ramalina farinacea (Ascomycota).</title>
        <authorList>
            <person name="Llewellyn T."/>
            <person name="Mian S."/>
            <person name="Hill R."/>
            <person name="Leitch I.J."/>
            <person name="Gaya E."/>
        </authorList>
    </citation>
    <scope>NUCLEOTIDE SEQUENCE</scope>
    <source>
        <strain evidence="11">LIQ254RAFAR</strain>
    </source>
</reference>
<accession>A0AA43TSG2</accession>
<dbReference type="GO" id="GO:0032259">
    <property type="term" value="P:methylation"/>
    <property type="evidence" value="ECO:0007669"/>
    <property type="project" value="UniProtKB-KW"/>
</dbReference>
<keyword evidence="4 8" id="KW-0489">Methyltransferase</keyword>
<dbReference type="PIRSF" id="PIRSF038148">
    <property type="entry name" value="Arginine_N-mtfrase-2"/>
    <property type="match status" value="1"/>
</dbReference>
<dbReference type="SUPFAM" id="SSF53335">
    <property type="entry name" value="S-adenosyl-L-methionine-dependent methyltransferases"/>
    <property type="match status" value="1"/>
</dbReference>
<feature type="domain" description="RMT2" evidence="10">
    <location>
        <begin position="205"/>
        <end position="425"/>
    </location>
</feature>
<dbReference type="GO" id="GO:0005737">
    <property type="term" value="C:cytoplasm"/>
    <property type="evidence" value="ECO:0007669"/>
    <property type="project" value="UniProtKB-SubCell"/>
</dbReference>
<dbReference type="InterPro" id="IPR017408">
    <property type="entry name" value="Arginine_N-MeTrfase_2"/>
</dbReference>
<protein>
    <recommendedName>
        <fullName evidence="8">Arginine N-methyltransferase 2</fullName>
        <ecNumber evidence="8">2.1.1.-</ecNumber>
    </recommendedName>
</protein>
<dbReference type="FunFam" id="3.40.50.150:FF:000135">
    <property type="entry name" value="Arginine N-methyltransferase 2"/>
    <property type="match status" value="1"/>
</dbReference>
<evidence type="ECO:0000256" key="9">
    <source>
        <dbReference type="SAM" id="MobiDB-lite"/>
    </source>
</evidence>
<evidence type="ECO:0000256" key="3">
    <source>
        <dbReference type="ARBA" id="ARBA00022490"/>
    </source>
</evidence>
<dbReference type="PANTHER" id="PTHR32379:SF1">
    <property type="entry name" value="GUANIDINOACETATE N-METHYLTRANSFERASE"/>
    <property type="match status" value="1"/>
</dbReference>
<name>A0AA43TSG2_9LECA</name>
<evidence type="ECO:0000313" key="12">
    <source>
        <dbReference type="Proteomes" id="UP001161017"/>
    </source>
</evidence>
<dbReference type="InterPro" id="IPR036770">
    <property type="entry name" value="Ankyrin_rpt-contain_sf"/>
</dbReference>
<evidence type="ECO:0000256" key="6">
    <source>
        <dbReference type="ARBA" id="ARBA00022691"/>
    </source>
</evidence>
<proteinExistence type="inferred from homology"/>
<comment type="similarity">
    <text evidence="8">Belongs to the class I-like SAM-binding methyltransferase superfamily. RMT2 methyltransferase family.</text>
</comment>
<dbReference type="PANTHER" id="PTHR32379">
    <property type="entry name" value="GUANIDINOACETATE N-METHYLTRANSFERASE"/>
    <property type="match status" value="1"/>
</dbReference>
<keyword evidence="3 8" id="KW-0963">Cytoplasm</keyword>
<evidence type="ECO:0000313" key="11">
    <source>
        <dbReference type="EMBL" id="MDI1489811.1"/>
    </source>
</evidence>
<dbReference type="EC" id="2.1.1.-" evidence="8"/>
<dbReference type="Proteomes" id="UP001161017">
    <property type="component" value="Unassembled WGS sequence"/>
</dbReference>
<sequence>MSTPIEEDPEVLAHLIQLAASNHDVTALRPLLRQGSANVRDSDTGYTPLHSAIAACEDDEDSHGVDKENHVNGHVDADGVTNGETTDAKAPEMTDAAKTVKLLLQQGAIWNDLNNDNETPGCIALKLHLNDLYEIMVDAGVRAELLLNRLDEYEQLKDEEDSETESGAALSSSNHDEPNPDITLQTPEGDADTPVLATNEAEPDEKLGNEDFLNSSLRFQGDRILDENGNGVMMAWESSIMKRTADLLCPDPGFQVLNVGHGMGIVDNFFQTKLPATHHIIEAHSAVLQRMRRDGRFDKPNVVIHEGRWQDVVPHMMEQGILFDAIYFDTFAEDYKAFRDFFSDFLVGLLKDQGKCGFFNGLGADRQICYDVYTKVVEMDLFEAGFDTEWEVIPVPRMDDCEWAGVKRKYWTLSEYKLPICTFIG</sequence>
<evidence type="ECO:0000256" key="8">
    <source>
        <dbReference type="PIRNR" id="PIRNR038148"/>
    </source>
</evidence>
<evidence type="ECO:0000256" key="1">
    <source>
        <dbReference type="ARBA" id="ARBA00002207"/>
    </source>
</evidence>
<evidence type="ECO:0000259" key="10">
    <source>
        <dbReference type="PROSITE" id="PS51559"/>
    </source>
</evidence>
<dbReference type="InterPro" id="IPR029063">
    <property type="entry name" value="SAM-dependent_MTases_sf"/>
</dbReference>
<comment type="subcellular location">
    <subcellularLocation>
        <location evidence="8">Cytoplasm</location>
    </subcellularLocation>
    <subcellularLocation>
        <location evidence="8">Nucleus</location>
    </subcellularLocation>
</comment>
<evidence type="ECO:0000256" key="5">
    <source>
        <dbReference type="ARBA" id="ARBA00022679"/>
    </source>
</evidence>
<gene>
    <name evidence="11" type="primary">RMT2</name>
    <name evidence="11" type="ORF">OHK93_001009</name>
</gene>
<keyword evidence="12" id="KW-1185">Reference proteome</keyword>
<dbReference type="InterPro" id="IPR026480">
    <property type="entry name" value="RMT2_dom"/>
</dbReference>
<dbReference type="Gene3D" id="1.25.40.20">
    <property type="entry name" value="Ankyrin repeat-containing domain"/>
    <property type="match status" value="1"/>
</dbReference>
<keyword evidence="5 8" id="KW-0808">Transferase</keyword>
<dbReference type="SUPFAM" id="SSF48403">
    <property type="entry name" value="Ankyrin repeat"/>
    <property type="match status" value="1"/>
</dbReference>
<comment type="function">
    <text evidence="1 8">S-adenosyl-L-methionine-dependent protein-arginine N-methyltransferase that methylates the delta-nitrogen atom of arginine residues to form N5-methylarginine (type IV) in target proteins. Monomethylates ribosomal protein L12.</text>
</comment>
<evidence type="ECO:0000256" key="2">
    <source>
        <dbReference type="ARBA" id="ARBA00011245"/>
    </source>
</evidence>
<dbReference type="InterPro" id="IPR051038">
    <property type="entry name" value="RMT2/GAMT_Mtase"/>
</dbReference>
<dbReference type="GO" id="GO:0019702">
    <property type="term" value="F:protein arginine N5-methyltransferase activity"/>
    <property type="evidence" value="ECO:0007669"/>
    <property type="project" value="TreeGrafter"/>
</dbReference>
<comment type="caution">
    <text evidence="11">The sequence shown here is derived from an EMBL/GenBank/DDBJ whole genome shotgun (WGS) entry which is preliminary data.</text>
</comment>
<evidence type="ECO:0000256" key="4">
    <source>
        <dbReference type="ARBA" id="ARBA00022603"/>
    </source>
</evidence>
<evidence type="ECO:0000256" key="7">
    <source>
        <dbReference type="ARBA" id="ARBA00023242"/>
    </source>
</evidence>
<dbReference type="PROSITE" id="PS51559">
    <property type="entry name" value="SAM_RMT2"/>
    <property type="match status" value="1"/>
</dbReference>
<dbReference type="GO" id="GO:0005634">
    <property type="term" value="C:nucleus"/>
    <property type="evidence" value="ECO:0007669"/>
    <property type="project" value="UniProtKB-SubCell"/>
</dbReference>
<organism evidence="11 12">
    <name type="scientific">Ramalina farinacea</name>
    <dbReference type="NCBI Taxonomy" id="258253"/>
    <lineage>
        <taxon>Eukaryota</taxon>
        <taxon>Fungi</taxon>
        <taxon>Dikarya</taxon>
        <taxon>Ascomycota</taxon>
        <taxon>Pezizomycotina</taxon>
        <taxon>Lecanoromycetes</taxon>
        <taxon>OSLEUM clade</taxon>
        <taxon>Lecanoromycetidae</taxon>
        <taxon>Lecanorales</taxon>
        <taxon>Lecanorineae</taxon>
        <taxon>Ramalinaceae</taxon>
        <taxon>Ramalina</taxon>
    </lineage>
</organism>
<feature type="region of interest" description="Disordered" evidence="9">
    <location>
        <begin position="156"/>
        <end position="195"/>
    </location>
</feature>
<dbReference type="EMBL" id="JAPUFD010000010">
    <property type="protein sequence ID" value="MDI1489811.1"/>
    <property type="molecule type" value="Genomic_DNA"/>
</dbReference>
<dbReference type="Gene3D" id="3.40.50.150">
    <property type="entry name" value="Vaccinia Virus protein VP39"/>
    <property type="match status" value="1"/>
</dbReference>
<keyword evidence="6" id="KW-0949">S-adenosyl-L-methionine</keyword>
<dbReference type="AlphaFoldDB" id="A0AA43TSG2"/>